<comment type="caution">
    <text evidence="3">The sequence shown here is derived from an EMBL/GenBank/DDBJ whole genome shotgun (WGS) entry which is preliminary data.</text>
</comment>
<dbReference type="Proteomes" id="UP000179807">
    <property type="component" value="Unassembled WGS sequence"/>
</dbReference>
<dbReference type="Gene3D" id="3.60.15.10">
    <property type="entry name" value="Ribonuclease Z/Hydroxyacylglutathione hydrolase-like"/>
    <property type="match status" value="1"/>
</dbReference>
<keyword evidence="4" id="KW-1185">Reference proteome</keyword>
<protein>
    <recommendedName>
        <fullName evidence="2">Metallo-beta-lactamase domain-containing protein</fullName>
    </recommendedName>
</protein>
<feature type="domain" description="Metallo-beta-lactamase" evidence="2">
    <location>
        <begin position="19"/>
        <end position="218"/>
    </location>
</feature>
<dbReference type="RefSeq" id="XP_068360330.1">
    <property type="nucleotide sequence ID" value="XM_068490045.1"/>
</dbReference>
<keyword evidence="1" id="KW-0378">Hydrolase</keyword>
<reference evidence="3" key="1">
    <citation type="submission" date="2016-10" db="EMBL/GenBank/DDBJ databases">
        <authorList>
            <person name="Benchimol M."/>
            <person name="Almeida L.G."/>
            <person name="Vasconcelos A.T."/>
            <person name="Perreira-Neves A."/>
            <person name="Rosa I.A."/>
            <person name="Tasca T."/>
            <person name="Bogo M.R."/>
            <person name="de Souza W."/>
        </authorList>
    </citation>
    <scope>NUCLEOTIDE SEQUENCE [LARGE SCALE GENOMIC DNA]</scope>
    <source>
        <strain evidence="3">K</strain>
    </source>
</reference>
<dbReference type="GO" id="GO:0016787">
    <property type="term" value="F:hydrolase activity"/>
    <property type="evidence" value="ECO:0007669"/>
    <property type="project" value="UniProtKB-KW"/>
</dbReference>
<proteinExistence type="predicted"/>
<gene>
    <name evidence="3" type="ORF">TRFO_01332</name>
</gene>
<dbReference type="AlphaFoldDB" id="A0A1J4K897"/>
<organism evidence="3 4">
    <name type="scientific">Tritrichomonas foetus</name>
    <dbReference type="NCBI Taxonomy" id="1144522"/>
    <lineage>
        <taxon>Eukaryota</taxon>
        <taxon>Metamonada</taxon>
        <taxon>Parabasalia</taxon>
        <taxon>Tritrichomonadida</taxon>
        <taxon>Tritrichomonadidae</taxon>
        <taxon>Tritrichomonas</taxon>
    </lineage>
</organism>
<dbReference type="InterPro" id="IPR050114">
    <property type="entry name" value="UPF0173_UPF0282_UlaG_hydrolase"/>
</dbReference>
<dbReference type="Pfam" id="PF12706">
    <property type="entry name" value="Lactamase_B_2"/>
    <property type="match status" value="1"/>
</dbReference>
<evidence type="ECO:0000259" key="2">
    <source>
        <dbReference type="Pfam" id="PF12706"/>
    </source>
</evidence>
<sequence length="255" mass="29085">MKVQLIRSATVIIEFAHSRFLVDPWLQPKGTFPPLPYGIQERQPLCDLPLPLEQILDVDAVIVTHLHYDHFCQDAAKHIPKDMTIFCQDEIDADELRKYGFTNIKIITFDIPSTFNDVTIHKVNCDHGAKEIYLPPTRKDAFGFILTSPKEEKKVYLAGDTIYCQYVKDAINTFKPEVIIVNGCEATHPEFGPLIIGIDGIRDIHKDAPDATIVVVHMETVTHYKYTRADIRKFIDDEHLEKSVLLPNDGEILSF</sequence>
<evidence type="ECO:0000256" key="1">
    <source>
        <dbReference type="ARBA" id="ARBA00022801"/>
    </source>
</evidence>
<dbReference type="PANTHER" id="PTHR43546:SF9">
    <property type="entry name" value="L-ASCORBATE-6-PHOSPHATE LACTONASE ULAG-RELATED"/>
    <property type="match status" value="1"/>
</dbReference>
<dbReference type="VEuPathDB" id="TrichDB:TRFO_01332"/>
<dbReference type="PANTHER" id="PTHR43546">
    <property type="entry name" value="UPF0173 METAL-DEPENDENT HYDROLASE MJ1163-RELATED"/>
    <property type="match status" value="1"/>
</dbReference>
<dbReference type="EMBL" id="MLAK01000704">
    <property type="protein sequence ID" value="OHT07194.1"/>
    <property type="molecule type" value="Genomic_DNA"/>
</dbReference>
<dbReference type="InterPro" id="IPR036866">
    <property type="entry name" value="RibonucZ/Hydroxyglut_hydro"/>
</dbReference>
<evidence type="ECO:0000313" key="3">
    <source>
        <dbReference type="EMBL" id="OHT07194.1"/>
    </source>
</evidence>
<name>A0A1J4K897_9EUKA</name>
<dbReference type="SUPFAM" id="SSF56281">
    <property type="entry name" value="Metallo-hydrolase/oxidoreductase"/>
    <property type="match status" value="1"/>
</dbReference>
<dbReference type="GeneID" id="94824749"/>
<dbReference type="InterPro" id="IPR001279">
    <property type="entry name" value="Metallo-B-lactamas"/>
</dbReference>
<accession>A0A1J4K897</accession>
<dbReference type="OrthoDB" id="332863at2759"/>
<evidence type="ECO:0000313" key="4">
    <source>
        <dbReference type="Proteomes" id="UP000179807"/>
    </source>
</evidence>